<accession>A0A1B1AFF5</accession>
<protein>
    <submittedName>
        <fullName evidence="1">Uncharacterized protein</fullName>
    </submittedName>
</protein>
<dbReference type="AlphaFoldDB" id="A0A1B1AFF5"/>
<gene>
    <name evidence="1" type="ORF">ATE48_04960</name>
</gene>
<reference evidence="1 2" key="1">
    <citation type="submission" date="2015-11" db="EMBL/GenBank/DDBJ databases">
        <title>Whole-Genome Sequence of Candidatus Oderbacter manganicum from the National Park Lower Oder Valley, Germany.</title>
        <authorList>
            <person name="Braun B."/>
            <person name="Liere K."/>
            <person name="Szewzyk U."/>
        </authorList>
    </citation>
    <scope>NUCLEOTIDE SEQUENCE [LARGE SCALE GENOMIC DNA]</scope>
    <source>
        <strain evidence="1 2">OTSz_A_272</strain>
    </source>
</reference>
<organism evidence="1 2">
    <name type="scientific">Candidatus Viadribacter manganicus</name>
    <dbReference type="NCBI Taxonomy" id="1759059"/>
    <lineage>
        <taxon>Bacteria</taxon>
        <taxon>Pseudomonadati</taxon>
        <taxon>Pseudomonadota</taxon>
        <taxon>Alphaproteobacteria</taxon>
        <taxon>Hyphomonadales</taxon>
        <taxon>Hyphomonadaceae</taxon>
        <taxon>Candidatus Viadribacter</taxon>
    </lineage>
</organism>
<dbReference type="KEGG" id="cbot:ATE48_04960"/>
<keyword evidence="2" id="KW-1185">Reference proteome</keyword>
<proteinExistence type="predicted"/>
<sequence length="114" mass="12550">MRFEADEIQLVYEDETQTLFDHPRYKLESGGETFRVRIIYQLPQVTGGARVAGAHGVLVLARQPDGSLAPLTHSIIDGRTGSARMRIADDPAVQALTLAPCGAHPWREDLRGRA</sequence>
<evidence type="ECO:0000313" key="1">
    <source>
        <dbReference type="EMBL" id="ANP45306.1"/>
    </source>
</evidence>
<dbReference type="InParanoid" id="A0A1B1AFF5"/>
<evidence type="ECO:0000313" key="2">
    <source>
        <dbReference type="Proteomes" id="UP000092498"/>
    </source>
</evidence>
<name>A0A1B1AFF5_9PROT</name>
<dbReference type="Proteomes" id="UP000092498">
    <property type="component" value="Chromosome"/>
</dbReference>
<dbReference type="EMBL" id="CP013244">
    <property type="protein sequence ID" value="ANP45306.1"/>
    <property type="molecule type" value="Genomic_DNA"/>
</dbReference>